<proteinExistence type="predicted"/>
<dbReference type="EMBL" id="JBHSRD010000004">
    <property type="protein sequence ID" value="MFC6007959.1"/>
    <property type="molecule type" value="Genomic_DNA"/>
</dbReference>
<gene>
    <name evidence="2" type="ORF">ACFQDO_12560</name>
</gene>
<evidence type="ECO:0000256" key="1">
    <source>
        <dbReference type="SAM" id="MobiDB-lite"/>
    </source>
</evidence>
<dbReference type="RefSeq" id="WP_345715352.1">
    <property type="nucleotide sequence ID" value="NZ_BAABFP010000002.1"/>
</dbReference>
<feature type="compositionally biased region" description="Basic and acidic residues" evidence="1">
    <location>
        <begin position="1"/>
        <end position="13"/>
    </location>
</feature>
<sequence length="127" mass="13266">MKDDESGGVDRSDSMFVVGPLEPVEDPQQLPAVVAVQESDFLTEVGAGIDQPDTADPDFDPDVDPDAPLVVDGQDDDPDEDLPDDDTIDGLVDDADLDAADVTGFTEADILGLDVDFFDDVASPGGA</sequence>
<keyword evidence="3" id="KW-1185">Reference proteome</keyword>
<protein>
    <submittedName>
        <fullName evidence="2">Uncharacterized protein</fullName>
    </submittedName>
</protein>
<dbReference type="Proteomes" id="UP001596189">
    <property type="component" value="Unassembled WGS sequence"/>
</dbReference>
<feature type="region of interest" description="Disordered" evidence="1">
    <location>
        <begin position="1"/>
        <end position="24"/>
    </location>
</feature>
<feature type="compositionally biased region" description="Acidic residues" evidence="1">
    <location>
        <begin position="73"/>
        <end position="88"/>
    </location>
</feature>
<organism evidence="2 3">
    <name type="scientific">Angustibacter luteus</name>
    <dbReference type="NCBI Taxonomy" id="658456"/>
    <lineage>
        <taxon>Bacteria</taxon>
        <taxon>Bacillati</taxon>
        <taxon>Actinomycetota</taxon>
        <taxon>Actinomycetes</taxon>
        <taxon>Kineosporiales</taxon>
        <taxon>Kineosporiaceae</taxon>
    </lineage>
</organism>
<reference evidence="3" key="1">
    <citation type="journal article" date="2019" name="Int. J. Syst. Evol. Microbiol.">
        <title>The Global Catalogue of Microorganisms (GCM) 10K type strain sequencing project: providing services to taxonomists for standard genome sequencing and annotation.</title>
        <authorList>
            <consortium name="The Broad Institute Genomics Platform"/>
            <consortium name="The Broad Institute Genome Sequencing Center for Infectious Disease"/>
            <person name="Wu L."/>
            <person name="Ma J."/>
        </authorList>
    </citation>
    <scope>NUCLEOTIDE SEQUENCE [LARGE SCALE GENOMIC DNA]</scope>
    <source>
        <strain evidence="3">KACC 14249</strain>
    </source>
</reference>
<evidence type="ECO:0000313" key="2">
    <source>
        <dbReference type="EMBL" id="MFC6007959.1"/>
    </source>
</evidence>
<comment type="caution">
    <text evidence="2">The sequence shown here is derived from an EMBL/GenBank/DDBJ whole genome shotgun (WGS) entry which is preliminary data.</text>
</comment>
<evidence type="ECO:0000313" key="3">
    <source>
        <dbReference type="Proteomes" id="UP001596189"/>
    </source>
</evidence>
<name>A0ABW1JGK2_9ACTN</name>
<accession>A0ABW1JGK2</accession>
<feature type="compositionally biased region" description="Acidic residues" evidence="1">
    <location>
        <begin position="53"/>
        <end position="65"/>
    </location>
</feature>
<feature type="region of interest" description="Disordered" evidence="1">
    <location>
        <begin position="46"/>
        <end position="88"/>
    </location>
</feature>